<dbReference type="Gene3D" id="3.40.120.10">
    <property type="entry name" value="Alpha-D-Glucose-1,6-Bisphosphate, subunit A, domain 3"/>
    <property type="match status" value="3"/>
</dbReference>
<reference evidence="18" key="1">
    <citation type="submission" date="2023-06" db="EMBL/GenBank/DDBJ databases">
        <authorList>
            <person name="Delattre M."/>
        </authorList>
    </citation>
    <scope>NUCLEOTIDE SEQUENCE</scope>
    <source>
        <strain evidence="18">AF72</strain>
    </source>
</reference>
<evidence type="ECO:0000256" key="13">
    <source>
        <dbReference type="PIRSR" id="PIRSR016408-3"/>
    </source>
</evidence>
<dbReference type="Pfam" id="PF02878">
    <property type="entry name" value="PGM_PMM_I"/>
    <property type="match status" value="1"/>
</dbReference>
<comment type="caution">
    <text evidence="18">The sequence shown here is derived from an EMBL/GenBank/DDBJ whole genome shotgun (WGS) entry which is preliminary data.</text>
</comment>
<evidence type="ECO:0000259" key="17">
    <source>
        <dbReference type="Pfam" id="PF21405"/>
    </source>
</evidence>
<evidence type="ECO:0000256" key="9">
    <source>
        <dbReference type="ARBA" id="ARBA00031926"/>
    </source>
</evidence>
<feature type="binding site" evidence="13">
    <location>
        <position position="280"/>
    </location>
    <ligand>
        <name>Mg(2+)</name>
        <dbReference type="ChEBI" id="CHEBI:18420"/>
    </ligand>
</feature>
<feature type="binding site" evidence="12">
    <location>
        <position position="514"/>
    </location>
    <ligand>
        <name>substrate</name>
    </ligand>
</feature>
<dbReference type="EMBL" id="CATQJA010002656">
    <property type="protein sequence ID" value="CAJ0579235.1"/>
    <property type="molecule type" value="Genomic_DNA"/>
</dbReference>
<dbReference type="InterPro" id="IPR016055">
    <property type="entry name" value="A-D-PHexomutase_a/b/a-I/II/III"/>
</dbReference>
<keyword evidence="5" id="KW-0597">Phosphoprotein</keyword>
<dbReference type="FunFam" id="3.40.120.10:FF:000013">
    <property type="entry name" value="Phosphoacetylglucosamine mutase"/>
    <property type="match status" value="1"/>
</dbReference>
<dbReference type="EC" id="5.4.2.3" evidence="4"/>
<evidence type="ECO:0000259" key="14">
    <source>
        <dbReference type="Pfam" id="PF00408"/>
    </source>
</evidence>
<feature type="binding site" evidence="12">
    <location>
        <begin position="505"/>
        <end position="509"/>
    </location>
    <ligand>
        <name>substrate</name>
    </ligand>
</feature>
<evidence type="ECO:0000259" key="15">
    <source>
        <dbReference type="Pfam" id="PF02878"/>
    </source>
</evidence>
<dbReference type="GO" id="GO:0005975">
    <property type="term" value="P:carbohydrate metabolic process"/>
    <property type="evidence" value="ECO:0007669"/>
    <property type="project" value="InterPro"/>
</dbReference>
<keyword evidence="19" id="KW-1185">Reference proteome</keyword>
<feature type="binding site" evidence="13">
    <location>
        <position position="284"/>
    </location>
    <ligand>
        <name>Mg(2+)</name>
        <dbReference type="ChEBI" id="CHEBI:18420"/>
    </ligand>
</feature>
<dbReference type="Pfam" id="PF21405">
    <property type="entry name" value="AMG1_II"/>
    <property type="match status" value="1"/>
</dbReference>
<evidence type="ECO:0000256" key="4">
    <source>
        <dbReference type="ARBA" id="ARBA00012731"/>
    </source>
</evidence>
<comment type="catalytic activity">
    <reaction evidence="1">
        <text>N-acetyl-alpha-D-glucosamine 1-phosphate = N-acetyl-D-glucosamine 6-phosphate</text>
        <dbReference type="Rhea" id="RHEA:23804"/>
        <dbReference type="ChEBI" id="CHEBI:57513"/>
        <dbReference type="ChEBI" id="CHEBI:57776"/>
        <dbReference type="EC" id="5.4.2.3"/>
    </reaction>
</comment>
<comment type="similarity">
    <text evidence="3">Belongs to the phosphohexose mutase family.</text>
</comment>
<dbReference type="Proteomes" id="UP001177023">
    <property type="component" value="Unassembled WGS sequence"/>
</dbReference>
<dbReference type="PIRSF" id="PIRSF016408">
    <property type="entry name" value="PAGM"/>
    <property type="match status" value="1"/>
</dbReference>
<feature type="domain" description="Phosphoacetylglucosamine mutase AMG1" evidence="17">
    <location>
        <begin position="186"/>
        <end position="286"/>
    </location>
</feature>
<dbReference type="SUPFAM" id="SSF53738">
    <property type="entry name" value="Phosphoglucomutase, first 3 domains"/>
    <property type="match status" value="2"/>
</dbReference>
<dbReference type="InterPro" id="IPR049023">
    <property type="entry name" value="AMG1_II"/>
</dbReference>
<comment type="cofactor">
    <cofactor evidence="13">
        <name>Mg(2+)</name>
        <dbReference type="ChEBI" id="CHEBI:18420"/>
    </cofactor>
    <text evidence="13">Binds 1 Mg(2+) ion per subunit.</text>
</comment>
<dbReference type="InterPro" id="IPR016066">
    <property type="entry name" value="A-D-PHexomutase_CS"/>
</dbReference>
<comment type="pathway">
    <text evidence="2">Nucleotide-sugar biosynthesis; UDP-N-acetyl-alpha-D-glucosamine biosynthesis; N-acetyl-alpha-D-glucosamine 1-phosphate from alpha-D-glucosamine 6-phosphate (route I): step 2/2.</text>
</comment>
<proteinExistence type="inferred from homology"/>
<evidence type="ECO:0000259" key="16">
    <source>
        <dbReference type="Pfam" id="PF21404"/>
    </source>
</evidence>
<dbReference type="InterPro" id="IPR005843">
    <property type="entry name" value="A-D-PHexomutase_C"/>
</dbReference>
<keyword evidence="6 13" id="KW-0479">Metal-binding</keyword>
<feature type="binding site" description="via phosphate group" evidence="13">
    <location>
        <position position="71"/>
    </location>
    <ligand>
        <name>Mg(2+)</name>
        <dbReference type="ChEBI" id="CHEBI:18420"/>
    </ligand>
</feature>
<evidence type="ECO:0000313" key="19">
    <source>
        <dbReference type="Proteomes" id="UP001177023"/>
    </source>
</evidence>
<dbReference type="InterPro" id="IPR049022">
    <property type="entry name" value="AMG1_III"/>
</dbReference>
<dbReference type="Pfam" id="PF21404">
    <property type="entry name" value="AMG1_III"/>
    <property type="match status" value="1"/>
</dbReference>
<dbReference type="CDD" id="cd03086">
    <property type="entry name" value="PGM3"/>
    <property type="match status" value="1"/>
</dbReference>
<dbReference type="Gene3D" id="3.30.310.50">
    <property type="entry name" value="Alpha-D-phosphohexomutase, C-terminal domain"/>
    <property type="match status" value="1"/>
</dbReference>
<gene>
    <name evidence="18" type="ORF">MSPICULIGERA_LOCUS17462</name>
</gene>
<dbReference type="Pfam" id="PF00408">
    <property type="entry name" value="PGM_PMM_IV"/>
    <property type="match status" value="1"/>
</dbReference>
<keyword evidence="7 13" id="KW-0460">Magnesium</keyword>
<dbReference type="PROSITE" id="PS00710">
    <property type="entry name" value="PGM_PMM"/>
    <property type="match status" value="1"/>
</dbReference>
<evidence type="ECO:0000256" key="8">
    <source>
        <dbReference type="ARBA" id="ARBA00023235"/>
    </source>
</evidence>
<dbReference type="InterPro" id="IPR005844">
    <property type="entry name" value="A-D-PHexomutase_a/b/a-I"/>
</dbReference>
<sequence length="542" mass="59722">MTIDPRYSRTRNVDHDGIDRVVNPAFKIAYGTAGFRDRAETLPFVMFRVGFLAALRAKKFNKTVGVMITASHNPACDNGVKIVDPLGEMMEVAWEVYATDLANTSDEALLAKMEELKALAPSERQEKAAVVCAVDTRPSGIHLASCVASGVSLLDVDYEFLDQLTTPQLHYAVRVANDPDYGPAGPGGYERRFKEAYYQLKELIPKAKPSILKLDCANGMGAPKARELFAAINDPDLSVEFLNEKGELNHECGADFVKISKLLPRAFGDVAPDVRCASLDGDADRLIYFRASDSQRLDASEIGVTLLDGDKIATLFSRFLIEQLREAGLFGQLTVGVVQTAYANGASTAYIRDVLGVTPVFVPTGVKHLHHEAVKYDIGVYFEANGHGTVCFSDKFKETVKERKDENVATARLRYFSRVVNEIVGDALADLLAVELLLMYYGWNVVDWDQDLYKDAPNVQKKVPVLDRSIYSTTWDETRLLTPIALQNTIDATVKEHGAIRAFVRPSGTENIVRVYVEAHTAEVAEKIASVLASFITGQSPR</sequence>
<evidence type="ECO:0000256" key="5">
    <source>
        <dbReference type="ARBA" id="ARBA00022553"/>
    </source>
</evidence>
<keyword evidence="8" id="KW-0413">Isomerase</keyword>
<protein>
    <recommendedName>
        <fullName evidence="4">phosphoacetylglucosamine mutase</fullName>
        <ecNumber evidence="4">5.4.2.3</ecNumber>
    </recommendedName>
    <alternativeName>
        <fullName evidence="10">Acetylglucosamine phosphomutase</fullName>
    </alternativeName>
    <alternativeName>
        <fullName evidence="9">N-acetylglucosamine-phosphate mutase</fullName>
    </alternativeName>
</protein>
<name>A0AA36D370_9BILA</name>
<feature type="active site" description="Phosphoserine intermediate" evidence="11">
    <location>
        <position position="71"/>
    </location>
</feature>
<dbReference type="InterPro" id="IPR036900">
    <property type="entry name" value="A-D-PHexomutase_C_sf"/>
</dbReference>
<evidence type="ECO:0000256" key="6">
    <source>
        <dbReference type="ARBA" id="ARBA00022723"/>
    </source>
</evidence>
<dbReference type="GO" id="GO:0004610">
    <property type="term" value="F:phosphoacetylglucosamine mutase activity"/>
    <property type="evidence" value="ECO:0007669"/>
    <property type="project" value="UniProtKB-EC"/>
</dbReference>
<feature type="domain" description="Alpha-D-phosphohexomutase C-terminal" evidence="14">
    <location>
        <begin position="489"/>
        <end position="530"/>
    </location>
</feature>
<evidence type="ECO:0000256" key="12">
    <source>
        <dbReference type="PIRSR" id="PIRSR016408-2"/>
    </source>
</evidence>
<dbReference type="GO" id="GO:0006048">
    <property type="term" value="P:UDP-N-acetylglucosamine biosynthetic process"/>
    <property type="evidence" value="ECO:0007669"/>
    <property type="project" value="TreeGrafter"/>
</dbReference>
<feature type="binding site" evidence="13">
    <location>
        <position position="282"/>
    </location>
    <ligand>
        <name>Mg(2+)</name>
        <dbReference type="ChEBI" id="CHEBI:18420"/>
    </ligand>
</feature>
<feature type="domain" description="Phosphoacetylglucosamine mutase AMG1" evidence="16">
    <location>
        <begin position="308"/>
        <end position="443"/>
    </location>
</feature>
<feature type="non-terminal residue" evidence="18">
    <location>
        <position position="542"/>
    </location>
</feature>
<evidence type="ECO:0000256" key="11">
    <source>
        <dbReference type="PIRSR" id="PIRSR016408-1"/>
    </source>
</evidence>
<evidence type="ECO:0000256" key="1">
    <source>
        <dbReference type="ARBA" id="ARBA00000558"/>
    </source>
</evidence>
<evidence type="ECO:0000256" key="7">
    <source>
        <dbReference type="ARBA" id="ARBA00022842"/>
    </source>
</evidence>
<evidence type="ECO:0000313" key="18">
    <source>
        <dbReference type="EMBL" id="CAJ0579235.1"/>
    </source>
</evidence>
<evidence type="ECO:0000256" key="10">
    <source>
        <dbReference type="ARBA" id="ARBA00032065"/>
    </source>
</evidence>
<feature type="domain" description="Alpha-D-phosphohexomutase alpha/beta/alpha" evidence="15">
    <location>
        <begin position="57"/>
        <end position="90"/>
    </location>
</feature>
<dbReference type="InterPro" id="IPR016657">
    <property type="entry name" value="PAGM"/>
</dbReference>
<evidence type="ECO:0000256" key="3">
    <source>
        <dbReference type="ARBA" id="ARBA00010231"/>
    </source>
</evidence>
<dbReference type="AlphaFoldDB" id="A0AA36D370"/>
<organism evidence="18 19">
    <name type="scientific">Mesorhabditis spiculigera</name>
    <dbReference type="NCBI Taxonomy" id="96644"/>
    <lineage>
        <taxon>Eukaryota</taxon>
        <taxon>Metazoa</taxon>
        <taxon>Ecdysozoa</taxon>
        <taxon>Nematoda</taxon>
        <taxon>Chromadorea</taxon>
        <taxon>Rhabditida</taxon>
        <taxon>Rhabditina</taxon>
        <taxon>Rhabditomorpha</taxon>
        <taxon>Rhabditoidea</taxon>
        <taxon>Rhabditidae</taxon>
        <taxon>Mesorhabditinae</taxon>
        <taxon>Mesorhabditis</taxon>
    </lineage>
</organism>
<accession>A0AA36D370</accession>
<evidence type="ECO:0000256" key="2">
    <source>
        <dbReference type="ARBA" id="ARBA00004865"/>
    </source>
</evidence>
<dbReference type="PANTHER" id="PTHR45955:SF1">
    <property type="entry name" value="PHOSPHOACETYLGLUCOSAMINE MUTASE"/>
    <property type="match status" value="1"/>
</dbReference>
<dbReference type="GO" id="GO:0000287">
    <property type="term" value="F:magnesium ion binding"/>
    <property type="evidence" value="ECO:0007669"/>
    <property type="project" value="InterPro"/>
</dbReference>
<dbReference type="PANTHER" id="PTHR45955">
    <property type="entry name" value="PHOSPHOACETYLGLUCOSAMINE MUTASE"/>
    <property type="match status" value="1"/>
</dbReference>
<dbReference type="FunFam" id="3.30.310.50:FF:000003">
    <property type="entry name" value="Phosphoacetylglucosamine mutase"/>
    <property type="match status" value="1"/>
</dbReference>
<dbReference type="SUPFAM" id="SSF55957">
    <property type="entry name" value="Phosphoglucomutase, C-terminal domain"/>
    <property type="match status" value="1"/>
</dbReference>
<feature type="binding site" evidence="12">
    <location>
        <begin position="383"/>
        <end position="385"/>
    </location>
    <ligand>
        <name>substrate</name>
    </ligand>
</feature>